<sequence length="624" mass="71469">MIQTTREVYTVARVIEQINDRLYTQLACANGWPERDEVAMHLLATTTVEQTWQAMTQEEKHMLVYMLFYIGHDMLTYRQMEQYAHDTSPLAAYSGLTGLRRRGLVYTLRRLWGEVAYIMPDDLQAVWRAHIRTIKKETGLPHTGISSEPVPALWDVLFAIVHTYRHEPIMLTKKGILPMKIRRRLQALIPYEEELIGSVYSQDADYTAREGFVLALLLHTGALRLYEAEAGPVYQVENERVCRLFAGRRSHVQSRVWQAIVDVVGHLHPLYPGMLEGLTIDDEIDVQALYDREQGLLAEAGTIPDQKAWAGFIGQVLPLLAGLGFGFCHTCENRVWFSWNGGRPSRCEVEERVDERLGYVQPTRDVLLLPSAPYDVRWEVGAYAELVDQQEVWTFRLTQQSVRDGMRSRGRADLGVLLTRIQGDIPESVWTQLERWMSGRQAAIFDHVLFLRCPDEAVADWLEGEGSLTHAVRERLNTCDFLIHEAGWNSVRAALEKHDIPVQCSGEAVLRPLVEQKTQEEGFKVESVFPALEDSLPELRDIPTIWYKNWQTYHASTLRNMLSKAQALGVPLRLEAGKNEWEEARVTEIRNEDGNYRVRFAVTGDSMIIPLQEVGRVSWKLPFS</sequence>
<dbReference type="RefSeq" id="WP_096464620.1">
    <property type="nucleotide sequence ID" value="NZ_AP017312.1"/>
</dbReference>
<proteinExistence type="predicted"/>
<organism evidence="1 2">
    <name type="scientific">Aneurinibacillus soli</name>
    <dbReference type="NCBI Taxonomy" id="1500254"/>
    <lineage>
        <taxon>Bacteria</taxon>
        <taxon>Bacillati</taxon>
        <taxon>Bacillota</taxon>
        <taxon>Bacilli</taxon>
        <taxon>Bacillales</taxon>
        <taxon>Paenibacillaceae</taxon>
        <taxon>Aneurinibacillus group</taxon>
        <taxon>Aneurinibacillus</taxon>
    </lineage>
</organism>
<evidence type="ECO:0000313" key="2">
    <source>
        <dbReference type="Proteomes" id="UP000217696"/>
    </source>
</evidence>
<protein>
    <submittedName>
        <fullName evidence="1">Uncharacterized protein</fullName>
    </submittedName>
</protein>
<dbReference type="EMBL" id="AP017312">
    <property type="protein sequence ID" value="BAU27357.1"/>
    <property type="molecule type" value="Genomic_DNA"/>
</dbReference>
<reference evidence="1 2" key="1">
    <citation type="submission" date="2015-12" db="EMBL/GenBank/DDBJ databases">
        <title>Genome sequence of Aneurinibacillus soli.</title>
        <authorList>
            <person name="Lee J.S."/>
            <person name="Lee K.C."/>
            <person name="Kim K.K."/>
            <person name="Lee B.W."/>
        </authorList>
    </citation>
    <scope>NUCLEOTIDE SEQUENCE [LARGE SCALE GENOMIC DNA]</scope>
    <source>
        <strain evidence="1 2">CB4</strain>
    </source>
</reference>
<name>A0A0U5B9E1_9BACL</name>
<dbReference type="AlphaFoldDB" id="A0A0U5B9E1"/>
<evidence type="ECO:0000313" key="1">
    <source>
        <dbReference type="EMBL" id="BAU27357.1"/>
    </source>
</evidence>
<accession>A0A0U5B9E1</accession>
<dbReference type="OrthoDB" id="2987331at2"/>
<keyword evidence="2" id="KW-1185">Reference proteome</keyword>
<gene>
    <name evidence="1" type="ORF">CB4_01531</name>
</gene>
<dbReference type="Proteomes" id="UP000217696">
    <property type="component" value="Chromosome"/>
</dbReference>
<dbReference type="KEGG" id="asoc:CB4_01531"/>